<accession>A0A7L4ZFG3</accession>
<organism evidence="1 2">
    <name type="scientific">Kordia antarctica</name>
    <dbReference type="NCBI Taxonomy" id="1218801"/>
    <lineage>
        <taxon>Bacteria</taxon>
        <taxon>Pseudomonadati</taxon>
        <taxon>Bacteroidota</taxon>
        <taxon>Flavobacteriia</taxon>
        <taxon>Flavobacteriales</taxon>
        <taxon>Flavobacteriaceae</taxon>
        <taxon>Kordia</taxon>
    </lineage>
</organism>
<proteinExistence type="predicted"/>
<reference evidence="1 2" key="1">
    <citation type="journal article" date="2013" name="Int. J. Syst. Evol. Microbiol.">
        <title>Kordia antarctica sp. nov., isolated from Antarctic seawater.</title>
        <authorList>
            <person name="Baek K."/>
            <person name="Choi A."/>
            <person name="Kang I."/>
            <person name="Lee K."/>
            <person name="Cho J.C."/>
        </authorList>
    </citation>
    <scope>NUCLEOTIDE SEQUENCE [LARGE SCALE GENOMIC DNA]</scope>
    <source>
        <strain evidence="1 2">IMCC3317</strain>
    </source>
</reference>
<evidence type="ECO:0000313" key="2">
    <source>
        <dbReference type="Proteomes" id="UP000464657"/>
    </source>
</evidence>
<sequence length="86" mass="9273">MKKKKLTKLKLNKKSISNLSASNLQGGIFTNFLPCVSVDIAICPTKDIAICPTKDVCGTSQPANVCVGFESQCNCPQDPHHSLIHC</sequence>
<protein>
    <submittedName>
        <fullName evidence="1">Uncharacterized protein</fullName>
    </submittedName>
</protein>
<dbReference type="Proteomes" id="UP000464657">
    <property type="component" value="Chromosome"/>
</dbReference>
<name>A0A7L4ZFG3_9FLAO</name>
<evidence type="ECO:0000313" key="1">
    <source>
        <dbReference type="EMBL" id="QHI34936.1"/>
    </source>
</evidence>
<gene>
    <name evidence="1" type="ORF">IMCC3317_02810</name>
</gene>
<dbReference type="EMBL" id="CP019288">
    <property type="protein sequence ID" value="QHI34936.1"/>
    <property type="molecule type" value="Genomic_DNA"/>
</dbReference>
<dbReference type="AlphaFoldDB" id="A0A7L4ZFG3"/>
<dbReference type="KEGG" id="kan:IMCC3317_02810"/>
<dbReference type="RefSeq" id="WP_160127717.1">
    <property type="nucleotide sequence ID" value="NZ_CP019288.1"/>
</dbReference>
<keyword evidence="2" id="KW-1185">Reference proteome</keyword>